<gene>
    <name evidence="1" type="ORF">E2C01_079029</name>
</gene>
<reference evidence="1 2" key="1">
    <citation type="submission" date="2019-05" db="EMBL/GenBank/DDBJ databases">
        <title>Another draft genome of Portunus trituberculatus and its Hox gene families provides insights of decapod evolution.</title>
        <authorList>
            <person name="Jeong J.-H."/>
            <person name="Song I."/>
            <person name="Kim S."/>
            <person name="Choi T."/>
            <person name="Kim D."/>
            <person name="Ryu S."/>
            <person name="Kim W."/>
        </authorList>
    </citation>
    <scope>NUCLEOTIDE SEQUENCE [LARGE SCALE GENOMIC DNA]</scope>
    <source>
        <tissue evidence="1">Muscle</tissue>
    </source>
</reference>
<accession>A0A5B7IKD8</accession>
<evidence type="ECO:0000313" key="1">
    <source>
        <dbReference type="EMBL" id="MPC84292.1"/>
    </source>
</evidence>
<organism evidence="1 2">
    <name type="scientific">Portunus trituberculatus</name>
    <name type="common">Swimming crab</name>
    <name type="synonym">Neptunus trituberculatus</name>
    <dbReference type="NCBI Taxonomy" id="210409"/>
    <lineage>
        <taxon>Eukaryota</taxon>
        <taxon>Metazoa</taxon>
        <taxon>Ecdysozoa</taxon>
        <taxon>Arthropoda</taxon>
        <taxon>Crustacea</taxon>
        <taxon>Multicrustacea</taxon>
        <taxon>Malacostraca</taxon>
        <taxon>Eumalacostraca</taxon>
        <taxon>Eucarida</taxon>
        <taxon>Decapoda</taxon>
        <taxon>Pleocyemata</taxon>
        <taxon>Brachyura</taxon>
        <taxon>Eubrachyura</taxon>
        <taxon>Portunoidea</taxon>
        <taxon>Portunidae</taxon>
        <taxon>Portuninae</taxon>
        <taxon>Portunus</taxon>
    </lineage>
</organism>
<evidence type="ECO:0000313" key="2">
    <source>
        <dbReference type="Proteomes" id="UP000324222"/>
    </source>
</evidence>
<comment type="caution">
    <text evidence="1">The sequence shown here is derived from an EMBL/GenBank/DDBJ whole genome shotgun (WGS) entry which is preliminary data.</text>
</comment>
<sequence>MIQAQASSGTPENAQTRISAIPGVAPRPRGVPLAMCACLPGHLQAENGTRCIPISKGIGVW</sequence>
<dbReference type="Proteomes" id="UP000324222">
    <property type="component" value="Unassembled WGS sequence"/>
</dbReference>
<dbReference type="OrthoDB" id="9978656at2759"/>
<keyword evidence="2" id="KW-1185">Reference proteome</keyword>
<dbReference type="EMBL" id="VSRR010065059">
    <property type="protein sequence ID" value="MPC84292.1"/>
    <property type="molecule type" value="Genomic_DNA"/>
</dbReference>
<dbReference type="AlphaFoldDB" id="A0A5B7IKD8"/>
<protein>
    <submittedName>
        <fullName evidence="1">Uncharacterized protein</fullName>
    </submittedName>
</protein>
<name>A0A5B7IKD8_PORTR</name>
<proteinExistence type="predicted"/>